<evidence type="ECO:0000259" key="16">
    <source>
        <dbReference type="Pfam" id="PF02852"/>
    </source>
</evidence>
<dbReference type="PANTHER" id="PTHR42737:SF8">
    <property type="entry name" value="THIOREDOXIN-DISULFIDE REDUCTASE"/>
    <property type="match status" value="1"/>
</dbReference>
<keyword evidence="10" id="KW-1015">Disulfide bond</keyword>
<dbReference type="InterPro" id="IPR023753">
    <property type="entry name" value="FAD/NAD-binding_dom"/>
</dbReference>
<dbReference type="EMBL" id="NEVH01008217">
    <property type="protein sequence ID" value="PNF34440.1"/>
    <property type="molecule type" value="Genomic_DNA"/>
</dbReference>
<dbReference type="InterPro" id="IPR046952">
    <property type="entry name" value="GSHR/TRXR-like"/>
</dbReference>
<dbReference type="InterPro" id="IPR016156">
    <property type="entry name" value="FAD/NAD-linked_Rdtase_dimer_sf"/>
</dbReference>
<dbReference type="EC" id="1.8.1.9" evidence="4"/>
<feature type="domain" description="Glutaredoxin" evidence="15">
    <location>
        <begin position="24"/>
        <end position="87"/>
    </location>
</feature>
<dbReference type="GO" id="GO:0004362">
    <property type="term" value="F:glutathione-disulfide reductase (NADPH) activity"/>
    <property type="evidence" value="ECO:0007669"/>
    <property type="project" value="TreeGrafter"/>
</dbReference>
<keyword evidence="9 14" id="KW-0560">Oxidoreductase</keyword>
<dbReference type="InterPro" id="IPR011767">
    <property type="entry name" value="GLR_AS"/>
</dbReference>
<dbReference type="NCBIfam" id="TIGR01438">
    <property type="entry name" value="TGR"/>
    <property type="match status" value="1"/>
</dbReference>
<keyword evidence="6 14" id="KW-0274">FAD</keyword>
<comment type="function">
    <text evidence="2">Has a glutathione-disulfide oxidoreductase activity in the presence of NADPH and glutathione reductase. Reduces low molecular weight disulfides and proteins.</text>
</comment>
<evidence type="ECO:0000256" key="10">
    <source>
        <dbReference type="ARBA" id="ARBA00023157"/>
    </source>
</evidence>
<evidence type="ECO:0000256" key="12">
    <source>
        <dbReference type="ARBA" id="ARBA00048132"/>
    </source>
</evidence>
<dbReference type="SUPFAM" id="SSF55424">
    <property type="entry name" value="FAD/NAD-linked reductases, dimerisation (C-terminal) domain"/>
    <property type="match status" value="1"/>
</dbReference>
<dbReference type="Gene3D" id="3.40.30.10">
    <property type="entry name" value="Glutaredoxin"/>
    <property type="match status" value="1"/>
</dbReference>
<feature type="domain" description="FAD/NAD(P)-binding" evidence="17">
    <location>
        <begin position="113"/>
        <end position="449"/>
    </location>
</feature>
<dbReference type="Proteomes" id="UP000235965">
    <property type="component" value="Unassembled WGS sequence"/>
</dbReference>
<keyword evidence="5 14" id="KW-0285">Flavoprotein</keyword>
<dbReference type="SUPFAM" id="SSF51905">
    <property type="entry name" value="FAD/NAD(P)-binding domain"/>
    <property type="match status" value="1"/>
</dbReference>
<dbReference type="InterPro" id="IPR012999">
    <property type="entry name" value="Pyr_OxRdtase_I_AS"/>
</dbReference>
<evidence type="ECO:0000256" key="3">
    <source>
        <dbReference type="ARBA" id="ARBA00007532"/>
    </source>
</evidence>
<dbReference type="CDD" id="cd03419">
    <property type="entry name" value="GRX_GRXh_1_2_like"/>
    <property type="match status" value="1"/>
</dbReference>
<dbReference type="OrthoDB" id="5956163at2759"/>
<dbReference type="EMBL" id="NEVH01008217">
    <property type="protein sequence ID" value="PNF34438.1"/>
    <property type="molecule type" value="Genomic_DNA"/>
</dbReference>
<comment type="catalytic activity">
    <reaction evidence="12">
        <text>[thioredoxin]-dithiol + NADP(+) = [thioredoxin]-disulfide + NADPH + H(+)</text>
        <dbReference type="Rhea" id="RHEA:20345"/>
        <dbReference type="Rhea" id="RHEA-COMP:10698"/>
        <dbReference type="Rhea" id="RHEA-COMP:10700"/>
        <dbReference type="ChEBI" id="CHEBI:15378"/>
        <dbReference type="ChEBI" id="CHEBI:29950"/>
        <dbReference type="ChEBI" id="CHEBI:50058"/>
        <dbReference type="ChEBI" id="CHEBI:57783"/>
        <dbReference type="ChEBI" id="CHEBI:58349"/>
        <dbReference type="EC" id="1.8.1.9"/>
    </reaction>
</comment>
<evidence type="ECO:0000313" key="19">
    <source>
        <dbReference type="Proteomes" id="UP000235965"/>
    </source>
</evidence>
<evidence type="ECO:0000256" key="9">
    <source>
        <dbReference type="ARBA" id="ARBA00023002"/>
    </source>
</evidence>
<keyword evidence="7" id="KW-0521">NADP</keyword>
<evidence type="ECO:0000256" key="11">
    <source>
        <dbReference type="ARBA" id="ARBA00023284"/>
    </source>
</evidence>
<feature type="domain" description="Pyridine nucleotide-disulphide oxidoreductase dimerisation" evidence="16">
    <location>
        <begin position="469"/>
        <end position="580"/>
    </location>
</feature>
<dbReference type="FunFam" id="3.30.390.30:FF:000004">
    <property type="entry name" value="Thioredoxin reductase 1, cytoplasmic"/>
    <property type="match status" value="1"/>
</dbReference>
<gene>
    <name evidence="18" type="primary">TXNRD1_1</name>
    <name evidence="18" type="ORF">B7P43_G11236</name>
</gene>
<dbReference type="GO" id="GO:0006749">
    <property type="term" value="P:glutathione metabolic process"/>
    <property type="evidence" value="ECO:0007669"/>
    <property type="project" value="TreeGrafter"/>
</dbReference>
<comment type="caution">
    <text evidence="18">The sequence shown here is derived from an EMBL/GenBank/DDBJ whole genome shotgun (WGS) entry which is preliminary data.</text>
</comment>
<accession>A0A2J7R0S8</accession>
<dbReference type="PROSITE" id="PS00195">
    <property type="entry name" value="GLUTAREDOXIN_1"/>
    <property type="match status" value="1"/>
</dbReference>
<dbReference type="SUPFAM" id="SSF52833">
    <property type="entry name" value="Thioredoxin-like"/>
    <property type="match status" value="1"/>
</dbReference>
<evidence type="ECO:0000256" key="2">
    <source>
        <dbReference type="ARBA" id="ARBA00002549"/>
    </source>
</evidence>
<name>A0A2J7R0S8_9NEOP</name>
<dbReference type="PROSITE" id="PS51354">
    <property type="entry name" value="GLUTAREDOXIN_2"/>
    <property type="match status" value="1"/>
</dbReference>
<dbReference type="FunFam" id="3.40.30.10:FF:000093">
    <property type="entry name" value="Glutaredoxin 2"/>
    <property type="match status" value="1"/>
</dbReference>
<evidence type="ECO:0000256" key="13">
    <source>
        <dbReference type="ARBA" id="ARBA00054062"/>
    </source>
</evidence>
<dbReference type="FunFam" id="3.50.50.60:FF:000190">
    <property type="entry name" value="Thioredoxin reductase"/>
    <property type="match status" value="1"/>
</dbReference>
<dbReference type="GO" id="GO:0005739">
    <property type="term" value="C:mitochondrion"/>
    <property type="evidence" value="ECO:0007669"/>
    <property type="project" value="TreeGrafter"/>
</dbReference>
<dbReference type="GO" id="GO:0005829">
    <property type="term" value="C:cytosol"/>
    <property type="evidence" value="ECO:0007669"/>
    <property type="project" value="TreeGrafter"/>
</dbReference>
<dbReference type="Gene3D" id="3.30.390.30">
    <property type="match status" value="1"/>
</dbReference>
<evidence type="ECO:0000259" key="15">
    <source>
        <dbReference type="Pfam" id="PF00462"/>
    </source>
</evidence>
<evidence type="ECO:0000256" key="6">
    <source>
        <dbReference type="ARBA" id="ARBA00022827"/>
    </source>
</evidence>
<dbReference type="GO" id="GO:0045454">
    <property type="term" value="P:cell redox homeostasis"/>
    <property type="evidence" value="ECO:0007669"/>
    <property type="project" value="InterPro"/>
</dbReference>
<dbReference type="GO" id="GO:0004791">
    <property type="term" value="F:thioredoxin-disulfide reductase (NADPH) activity"/>
    <property type="evidence" value="ECO:0007669"/>
    <property type="project" value="UniProtKB-EC"/>
</dbReference>
<dbReference type="Pfam" id="PF02852">
    <property type="entry name" value="Pyr_redox_dim"/>
    <property type="match status" value="1"/>
</dbReference>
<comment type="function">
    <text evidence="13">Thioredoxin system is a major player in glutathione metabolism, due to the demonstrated absence of a glutathione reductase. Functionally interacts with the Sod/Cat reactive oxidation species (ROS) defense system and thereby has a role in preadult development and life span. Lack of a glutathione reductase suggests antioxidant defense in Drosophila, and probably in related insects, differs fundamentally from that in other organisms.</text>
</comment>
<dbReference type="InterPro" id="IPR036249">
    <property type="entry name" value="Thioredoxin-like_sf"/>
</dbReference>
<dbReference type="PRINTS" id="PR00368">
    <property type="entry name" value="FADPNR"/>
</dbReference>
<dbReference type="InParanoid" id="A0A2J7R0S8"/>
<dbReference type="PRINTS" id="PR00411">
    <property type="entry name" value="PNDRDTASEI"/>
</dbReference>
<organism evidence="18 19">
    <name type="scientific">Cryptotermes secundus</name>
    <dbReference type="NCBI Taxonomy" id="105785"/>
    <lineage>
        <taxon>Eukaryota</taxon>
        <taxon>Metazoa</taxon>
        <taxon>Ecdysozoa</taxon>
        <taxon>Arthropoda</taxon>
        <taxon>Hexapoda</taxon>
        <taxon>Insecta</taxon>
        <taxon>Pterygota</taxon>
        <taxon>Neoptera</taxon>
        <taxon>Polyneoptera</taxon>
        <taxon>Dictyoptera</taxon>
        <taxon>Blattodea</taxon>
        <taxon>Blattoidea</taxon>
        <taxon>Termitoidae</taxon>
        <taxon>Kalotermitidae</taxon>
        <taxon>Cryptotermitinae</taxon>
        <taxon>Cryptotermes</taxon>
    </lineage>
</organism>
<evidence type="ECO:0000256" key="7">
    <source>
        <dbReference type="ARBA" id="ARBA00022857"/>
    </source>
</evidence>
<evidence type="ECO:0000256" key="1">
    <source>
        <dbReference type="ARBA" id="ARBA00001974"/>
    </source>
</evidence>
<comment type="similarity">
    <text evidence="3 14">Belongs to the class-I pyridine nucleotide-disulfide oxidoreductase family.</text>
</comment>
<dbReference type="Gene3D" id="3.50.50.60">
    <property type="entry name" value="FAD/NAD(P)-binding domain"/>
    <property type="match status" value="2"/>
</dbReference>
<evidence type="ECO:0000256" key="8">
    <source>
        <dbReference type="ARBA" id="ARBA00022933"/>
    </source>
</evidence>
<evidence type="ECO:0000313" key="18">
    <source>
        <dbReference type="EMBL" id="PNF34438.1"/>
    </source>
</evidence>
<keyword evidence="11 14" id="KW-0676">Redox-active center</keyword>
<keyword evidence="8" id="KW-0712">Selenocysteine</keyword>
<dbReference type="Pfam" id="PF07992">
    <property type="entry name" value="Pyr_redox_2"/>
    <property type="match status" value="1"/>
</dbReference>
<dbReference type="PANTHER" id="PTHR42737">
    <property type="entry name" value="GLUTATHIONE REDUCTASE"/>
    <property type="match status" value="1"/>
</dbReference>
<dbReference type="GO" id="GO:0050660">
    <property type="term" value="F:flavin adenine dinucleotide binding"/>
    <property type="evidence" value="ECO:0007669"/>
    <property type="project" value="InterPro"/>
</dbReference>
<dbReference type="InterPro" id="IPR006338">
    <property type="entry name" value="Thioredoxin/glutathione_Rdtase"/>
</dbReference>
<evidence type="ECO:0000259" key="17">
    <source>
        <dbReference type="Pfam" id="PF07992"/>
    </source>
</evidence>
<dbReference type="InterPro" id="IPR002109">
    <property type="entry name" value="Glutaredoxin"/>
</dbReference>
<dbReference type="GO" id="GO:0034599">
    <property type="term" value="P:cellular response to oxidative stress"/>
    <property type="evidence" value="ECO:0007669"/>
    <property type="project" value="TreeGrafter"/>
</dbReference>
<reference evidence="18 19" key="1">
    <citation type="submission" date="2017-12" db="EMBL/GenBank/DDBJ databases">
        <title>Hemimetabolous genomes reveal molecular basis of termite eusociality.</title>
        <authorList>
            <person name="Harrison M.C."/>
            <person name="Jongepier E."/>
            <person name="Robertson H.M."/>
            <person name="Arning N."/>
            <person name="Bitard-Feildel T."/>
            <person name="Chao H."/>
            <person name="Childers C.P."/>
            <person name="Dinh H."/>
            <person name="Doddapaneni H."/>
            <person name="Dugan S."/>
            <person name="Gowin J."/>
            <person name="Greiner C."/>
            <person name="Han Y."/>
            <person name="Hu H."/>
            <person name="Hughes D.S.T."/>
            <person name="Huylmans A.-K."/>
            <person name="Kemena C."/>
            <person name="Kremer L.P.M."/>
            <person name="Lee S.L."/>
            <person name="Lopez-Ezquerra A."/>
            <person name="Mallet L."/>
            <person name="Monroy-Kuhn J.M."/>
            <person name="Moser A."/>
            <person name="Murali S.C."/>
            <person name="Muzny D.M."/>
            <person name="Otani S."/>
            <person name="Piulachs M.-D."/>
            <person name="Poelchau M."/>
            <person name="Qu J."/>
            <person name="Schaub F."/>
            <person name="Wada-Katsumata A."/>
            <person name="Worley K.C."/>
            <person name="Xie Q."/>
            <person name="Ylla G."/>
            <person name="Poulsen M."/>
            <person name="Gibbs R.A."/>
            <person name="Schal C."/>
            <person name="Richards S."/>
            <person name="Belles X."/>
            <person name="Korb J."/>
            <person name="Bornberg-Bauer E."/>
        </authorList>
    </citation>
    <scope>NUCLEOTIDE SEQUENCE [LARGE SCALE GENOMIC DNA]</scope>
    <source>
        <tissue evidence="18">Whole body</tissue>
    </source>
</reference>
<protein>
    <recommendedName>
        <fullName evidence="4">thioredoxin-disulfide reductase (NADPH)</fullName>
        <ecNumber evidence="4">1.8.1.9</ecNumber>
    </recommendedName>
</protein>
<dbReference type="InterPro" id="IPR004099">
    <property type="entry name" value="Pyr_nucl-diS_OxRdtase_dimer"/>
</dbReference>
<dbReference type="AlphaFoldDB" id="A0A2J7R0S8"/>
<evidence type="ECO:0000256" key="14">
    <source>
        <dbReference type="RuleBase" id="RU003691"/>
    </source>
</evidence>
<evidence type="ECO:0000256" key="5">
    <source>
        <dbReference type="ARBA" id="ARBA00022630"/>
    </source>
</evidence>
<dbReference type="PROSITE" id="PS00076">
    <property type="entry name" value="PYRIDINE_REDOX_1"/>
    <property type="match status" value="1"/>
</dbReference>
<dbReference type="STRING" id="105785.A0A2J7R0S8"/>
<proteinExistence type="inferred from homology"/>
<sequence length="596" mass="65105">MLKRKHSKMNATETVDQLLKDHRVTIFSKSYCPFCIKVKGLFDSIHIEYKALELDLIGEDGVAIQQALFEKTKQKTVPNVFVNGKHVGGCDATIQAHADGRLGELLSGVHYDFDLIVIGGGSGGLAASKEAASIGKKVAVCDFVVPSPQGTTWGLGGTCVNVGCIPKKLMHKAAIIGEDLKDAAAFGWQVPEQVLHDWSSMVDEVQKYVKSLNFGYRKVLRERSVTYLNAYAQFVDAHTVKVTDKKNKIQHITARDFIIAVGGRPKYPDIPGAKEYGITSDDLFSLKYHPGKCLVVGASYIALECAGFLHGIGVDCTVMVRSILLRGFDQQLAEMIGEHMTEHGVKFIRPCVPTKVEKVSDGKPGLYKVSGKMDSGEIVEGEYNTILFAVGRTACTENIGLEHIDVKINPSNGKIIVDKEERTSVSNVYAVGDVIDGKLELTPVAIQAGKLLAQRLYNNQTTLTDYVNVPTTVFTPLEYGFVGLSEEDAIKHYGSDDIEVYHSFFQPLEYALTDRDSNKCYGKLVCVKSEEERVVGFHVLSPHAGEITQGFAIGVKLRAKKSDFANLIGIHPTSAEIFTTLNITKSSGESVAKTSC</sequence>
<dbReference type="Pfam" id="PF00462">
    <property type="entry name" value="Glutaredoxin"/>
    <property type="match status" value="1"/>
</dbReference>
<evidence type="ECO:0000256" key="4">
    <source>
        <dbReference type="ARBA" id="ARBA00012610"/>
    </source>
</evidence>
<dbReference type="InterPro" id="IPR036188">
    <property type="entry name" value="FAD/NAD-bd_sf"/>
</dbReference>
<keyword evidence="19" id="KW-1185">Reference proteome</keyword>
<comment type="cofactor">
    <cofactor evidence="1">
        <name>FAD</name>
        <dbReference type="ChEBI" id="CHEBI:57692"/>
    </cofactor>
</comment>